<organism evidence="9 10">
    <name type="scientific">Nitratireductor basaltis</name>
    <dbReference type="NCBI Taxonomy" id="472175"/>
    <lineage>
        <taxon>Bacteria</taxon>
        <taxon>Pseudomonadati</taxon>
        <taxon>Pseudomonadota</taxon>
        <taxon>Alphaproteobacteria</taxon>
        <taxon>Hyphomicrobiales</taxon>
        <taxon>Phyllobacteriaceae</taxon>
        <taxon>Nitratireductor</taxon>
    </lineage>
</organism>
<dbReference type="Gene3D" id="3.90.1150.10">
    <property type="entry name" value="Aspartate Aminotransferase, domain 1"/>
    <property type="match status" value="1"/>
</dbReference>
<protein>
    <recommendedName>
        <fullName evidence="7">Aminotransferase</fullName>
        <ecNumber evidence="7">2.6.1.-</ecNumber>
    </recommendedName>
</protein>
<dbReference type="OrthoDB" id="9804407at2"/>
<dbReference type="GO" id="GO:0004069">
    <property type="term" value="F:L-aspartate:2-oxoglutarate aminotransferase activity"/>
    <property type="evidence" value="ECO:0007669"/>
    <property type="project" value="UniProtKB-EC"/>
</dbReference>
<gene>
    <name evidence="9" type="ORF">EL18_02223</name>
</gene>
<comment type="similarity">
    <text evidence="2 7">Belongs to the class-I pyridoxal-phosphate-dependent aminotransferase family.</text>
</comment>
<reference evidence="9 10" key="1">
    <citation type="submission" date="2014-05" db="EMBL/GenBank/DDBJ databases">
        <title>Draft Genome Sequence of Nitratireductor basaltis Strain UMTGB225, A Marine Bacterium Isolated from Green Barrel Tunicate.</title>
        <authorList>
            <person name="Gan H.Y."/>
        </authorList>
    </citation>
    <scope>NUCLEOTIDE SEQUENCE [LARGE SCALE GENOMIC DNA]</scope>
    <source>
        <strain evidence="9 10">UMTGB225</strain>
    </source>
</reference>
<keyword evidence="5" id="KW-0663">Pyridoxal phosphate</keyword>
<comment type="cofactor">
    <cofactor evidence="1 7">
        <name>pyridoxal 5'-phosphate</name>
        <dbReference type="ChEBI" id="CHEBI:597326"/>
    </cofactor>
</comment>
<sequence length="388" mass="42201">MPLVDALRREARSVPASGIIAVADHARGRPGLIPLWVGEGDSPTPDFIRSAASGSLAEGHTFYTWQGGIPPLLEALSRYHLRTFGRSCAPDEFIVTGGGMQAIQLAMQAVGGAGDEIIYFSPAWPNFPAAFGITGGTPVPVSLTFTDNGWSLDLDQVESAITGKTKAIFVNTPANPTGWTADEETLRALLALARRHGLWIIADEIYTRFHYDEGRAPSFFDIAEDEDRIIFVNSFSKNWAMTGWRVGWIRAHRSLKPIFDHLVQYSTSGVAEFMQRGAVAALDEGDTFIGQQVERARKARDLLCSTLLETGRVRLAPPPGAFYLFFAVDGVSNAHAGAIDLVDSTGIGLAPGTAFGAEGEGYFRLCFNRRLDQIEVAAEKIAEWIRAR</sequence>
<dbReference type="eggNOG" id="COG0436">
    <property type="taxonomic scope" value="Bacteria"/>
</dbReference>
<evidence type="ECO:0000256" key="5">
    <source>
        <dbReference type="ARBA" id="ARBA00022898"/>
    </source>
</evidence>
<keyword evidence="10" id="KW-1185">Reference proteome</keyword>
<dbReference type="CDD" id="cd00609">
    <property type="entry name" value="AAT_like"/>
    <property type="match status" value="1"/>
</dbReference>
<evidence type="ECO:0000256" key="2">
    <source>
        <dbReference type="ARBA" id="ARBA00007441"/>
    </source>
</evidence>
<dbReference type="STRING" id="472175.EL18_02223"/>
<dbReference type="PANTHER" id="PTHR46383">
    <property type="entry name" value="ASPARTATE AMINOTRANSFERASE"/>
    <property type="match status" value="1"/>
</dbReference>
<dbReference type="Proteomes" id="UP000053675">
    <property type="component" value="Unassembled WGS sequence"/>
</dbReference>
<dbReference type="SUPFAM" id="SSF53383">
    <property type="entry name" value="PLP-dependent transferases"/>
    <property type="match status" value="1"/>
</dbReference>
<comment type="catalytic activity">
    <reaction evidence="6">
        <text>L-aspartate + 2-oxoglutarate = oxaloacetate + L-glutamate</text>
        <dbReference type="Rhea" id="RHEA:21824"/>
        <dbReference type="ChEBI" id="CHEBI:16452"/>
        <dbReference type="ChEBI" id="CHEBI:16810"/>
        <dbReference type="ChEBI" id="CHEBI:29985"/>
        <dbReference type="ChEBI" id="CHEBI:29991"/>
        <dbReference type="EC" id="2.6.1.1"/>
    </reaction>
</comment>
<dbReference type="InterPro" id="IPR050596">
    <property type="entry name" value="AspAT/PAT-like"/>
</dbReference>
<dbReference type="Pfam" id="PF00155">
    <property type="entry name" value="Aminotran_1_2"/>
    <property type="match status" value="1"/>
</dbReference>
<dbReference type="PANTHER" id="PTHR46383:SF2">
    <property type="entry name" value="AMINOTRANSFERASE"/>
    <property type="match status" value="1"/>
</dbReference>
<dbReference type="Gene3D" id="3.40.640.10">
    <property type="entry name" value="Type I PLP-dependent aspartate aminotransferase-like (Major domain)"/>
    <property type="match status" value="1"/>
</dbReference>
<dbReference type="PATRIC" id="fig|472175.3.peg.2212"/>
<evidence type="ECO:0000259" key="8">
    <source>
        <dbReference type="Pfam" id="PF00155"/>
    </source>
</evidence>
<dbReference type="AlphaFoldDB" id="A0A084UDZ2"/>
<evidence type="ECO:0000313" key="9">
    <source>
        <dbReference type="EMBL" id="KFB11178.1"/>
    </source>
</evidence>
<dbReference type="InterPro" id="IPR015421">
    <property type="entry name" value="PyrdxlP-dep_Trfase_major"/>
</dbReference>
<dbReference type="InterPro" id="IPR004839">
    <property type="entry name" value="Aminotransferase_I/II_large"/>
</dbReference>
<comment type="caution">
    <text evidence="9">The sequence shown here is derived from an EMBL/GenBank/DDBJ whole genome shotgun (WGS) entry which is preliminary data.</text>
</comment>
<evidence type="ECO:0000256" key="4">
    <source>
        <dbReference type="ARBA" id="ARBA00022679"/>
    </source>
</evidence>
<keyword evidence="3 7" id="KW-0032">Aminotransferase</keyword>
<keyword evidence="4 7" id="KW-0808">Transferase</keyword>
<dbReference type="RefSeq" id="WP_036482811.1">
    <property type="nucleotide sequence ID" value="NZ_JMQM01000001.1"/>
</dbReference>
<dbReference type="InterPro" id="IPR015424">
    <property type="entry name" value="PyrdxlP-dep_Trfase"/>
</dbReference>
<accession>A0A084UDZ2</accession>
<dbReference type="NCBIfam" id="NF004770">
    <property type="entry name" value="PRK06108.1"/>
    <property type="match status" value="1"/>
</dbReference>
<dbReference type="GO" id="GO:0006520">
    <property type="term" value="P:amino acid metabolic process"/>
    <property type="evidence" value="ECO:0007669"/>
    <property type="project" value="InterPro"/>
</dbReference>
<dbReference type="PROSITE" id="PS00105">
    <property type="entry name" value="AA_TRANSFER_CLASS_1"/>
    <property type="match status" value="1"/>
</dbReference>
<dbReference type="EMBL" id="JMQM01000001">
    <property type="protein sequence ID" value="KFB11178.1"/>
    <property type="molecule type" value="Genomic_DNA"/>
</dbReference>
<dbReference type="InterPro" id="IPR004838">
    <property type="entry name" value="NHTrfase_class1_PyrdxlP-BS"/>
</dbReference>
<name>A0A084UDZ2_9HYPH</name>
<proteinExistence type="inferred from homology"/>
<evidence type="ECO:0000256" key="7">
    <source>
        <dbReference type="RuleBase" id="RU000481"/>
    </source>
</evidence>
<dbReference type="GO" id="GO:0030170">
    <property type="term" value="F:pyridoxal phosphate binding"/>
    <property type="evidence" value="ECO:0007669"/>
    <property type="project" value="InterPro"/>
</dbReference>
<evidence type="ECO:0000256" key="3">
    <source>
        <dbReference type="ARBA" id="ARBA00022576"/>
    </source>
</evidence>
<evidence type="ECO:0000256" key="1">
    <source>
        <dbReference type="ARBA" id="ARBA00001933"/>
    </source>
</evidence>
<evidence type="ECO:0000313" key="10">
    <source>
        <dbReference type="Proteomes" id="UP000053675"/>
    </source>
</evidence>
<feature type="domain" description="Aminotransferase class I/classII large" evidence="8">
    <location>
        <begin position="39"/>
        <end position="381"/>
    </location>
</feature>
<evidence type="ECO:0000256" key="6">
    <source>
        <dbReference type="ARBA" id="ARBA00049185"/>
    </source>
</evidence>
<dbReference type="InterPro" id="IPR015422">
    <property type="entry name" value="PyrdxlP-dep_Trfase_small"/>
</dbReference>
<dbReference type="EC" id="2.6.1.-" evidence="7"/>